<feature type="chain" id="PRO_5010307743" evidence="1">
    <location>
        <begin position="24"/>
        <end position="229"/>
    </location>
</feature>
<dbReference type="Proteomes" id="UP000182258">
    <property type="component" value="Unassembled WGS sequence"/>
</dbReference>
<sequence length="229" mass="23726">MNKQIMTLATAIGVALLTLPAGAAEARIVSFNSDDGVALSGLWYGEGDEVVILSHQYDLDQSAWAKVADTLAGQGYGVLTYNFRGYPPSGGKHDIGEIGHDLAGAIAFAQAQGATQLILAGASMGGIVTVPAAVTAKPVGYITLSAPLGFAGLAADDASLLTSPAAKLFINSEGDQYLPDTQHMFDVASEPKTLEVYPGSAHAMSMFARKEGPAVQARIVTFINDVMPL</sequence>
<feature type="signal peptide" evidence="1">
    <location>
        <begin position="1"/>
        <end position="23"/>
    </location>
</feature>
<evidence type="ECO:0000313" key="3">
    <source>
        <dbReference type="EMBL" id="SFC98305.1"/>
    </source>
</evidence>
<dbReference type="InterPro" id="IPR022742">
    <property type="entry name" value="Hydrolase_4"/>
</dbReference>
<gene>
    <name evidence="3" type="ORF">SAMN04488059_11687</name>
</gene>
<proteinExistence type="predicted"/>
<dbReference type="GO" id="GO:0016787">
    <property type="term" value="F:hydrolase activity"/>
    <property type="evidence" value="ECO:0007669"/>
    <property type="project" value="UniProtKB-KW"/>
</dbReference>
<evidence type="ECO:0000256" key="1">
    <source>
        <dbReference type="SAM" id="SignalP"/>
    </source>
</evidence>
<feature type="domain" description="Serine aminopeptidase S33" evidence="2">
    <location>
        <begin position="48"/>
        <end position="148"/>
    </location>
</feature>
<dbReference type="AlphaFoldDB" id="A0A1I1NLG7"/>
<protein>
    <submittedName>
        <fullName evidence="3">Alpha/beta hydrolase family protein</fullName>
    </submittedName>
</protein>
<evidence type="ECO:0000313" key="4">
    <source>
        <dbReference type="Proteomes" id="UP000182258"/>
    </source>
</evidence>
<dbReference type="OrthoDB" id="9798884at2"/>
<dbReference type="STRING" id="728005.SAMN04488059_11687"/>
<accession>A0A1I1NLG7</accession>
<dbReference type="InterPro" id="IPR029058">
    <property type="entry name" value="AB_hydrolase_fold"/>
</dbReference>
<dbReference type="Pfam" id="PF12146">
    <property type="entry name" value="Hydrolase_4"/>
    <property type="match status" value="1"/>
</dbReference>
<name>A0A1I1NLG7_9HYPH</name>
<dbReference type="SUPFAM" id="SSF53474">
    <property type="entry name" value="alpha/beta-Hydrolases"/>
    <property type="match status" value="1"/>
</dbReference>
<dbReference type="RefSeq" id="WP_158409624.1">
    <property type="nucleotide sequence ID" value="NZ_FOMB01000016.1"/>
</dbReference>
<dbReference type="Gene3D" id="3.40.50.1820">
    <property type="entry name" value="alpha/beta hydrolase"/>
    <property type="match status" value="1"/>
</dbReference>
<evidence type="ECO:0000259" key="2">
    <source>
        <dbReference type="Pfam" id="PF12146"/>
    </source>
</evidence>
<keyword evidence="1" id="KW-0732">Signal</keyword>
<dbReference type="EMBL" id="FOMB01000016">
    <property type="protein sequence ID" value="SFC98305.1"/>
    <property type="molecule type" value="Genomic_DNA"/>
</dbReference>
<keyword evidence="3" id="KW-0378">Hydrolase</keyword>
<organism evidence="3 4">
    <name type="scientific">Devosia psychrophila</name>
    <dbReference type="NCBI Taxonomy" id="728005"/>
    <lineage>
        <taxon>Bacteria</taxon>
        <taxon>Pseudomonadati</taxon>
        <taxon>Pseudomonadota</taxon>
        <taxon>Alphaproteobacteria</taxon>
        <taxon>Hyphomicrobiales</taxon>
        <taxon>Devosiaceae</taxon>
        <taxon>Devosia</taxon>
    </lineage>
</organism>
<reference evidence="3 4" key="1">
    <citation type="submission" date="2016-10" db="EMBL/GenBank/DDBJ databases">
        <authorList>
            <person name="de Groot N.N."/>
        </authorList>
    </citation>
    <scope>NUCLEOTIDE SEQUENCE [LARGE SCALE GENOMIC DNA]</scope>
    <source>
        <strain evidence="3 4">CGMCC 1.10210</strain>
    </source>
</reference>